<comment type="caution">
    <text evidence="2">The sequence shown here is derived from an EMBL/GenBank/DDBJ whole genome shotgun (WGS) entry which is preliminary data.</text>
</comment>
<reference evidence="2 3" key="1">
    <citation type="submission" date="2019-10" db="EMBL/GenBank/DDBJ databases">
        <title>Whole genome shotgun sequence of Acrocarpospora pleiomorpha NBRC 16267.</title>
        <authorList>
            <person name="Ichikawa N."/>
            <person name="Kimura A."/>
            <person name="Kitahashi Y."/>
            <person name="Komaki H."/>
            <person name="Oguchi A."/>
        </authorList>
    </citation>
    <scope>NUCLEOTIDE SEQUENCE [LARGE SCALE GENOMIC DNA]</scope>
    <source>
        <strain evidence="2 3">NBRC 16267</strain>
    </source>
</reference>
<gene>
    <name evidence="2" type="ORF">Aple_000830</name>
</gene>
<keyword evidence="3" id="KW-1185">Reference proteome</keyword>
<dbReference type="Proteomes" id="UP000377595">
    <property type="component" value="Unassembled WGS sequence"/>
</dbReference>
<evidence type="ECO:0000313" key="2">
    <source>
        <dbReference type="EMBL" id="GES17188.1"/>
    </source>
</evidence>
<dbReference type="InterPro" id="IPR013024">
    <property type="entry name" value="GGCT-like"/>
</dbReference>
<organism evidence="2 3">
    <name type="scientific">Acrocarpospora pleiomorpha</name>
    <dbReference type="NCBI Taxonomy" id="90975"/>
    <lineage>
        <taxon>Bacteria</taxon>
        <taxon>Bacillati</taxon>
        <taxon>Actinomycetota</taxon>
        <taxon>Actinomycetes</taxon>
        <taxon>Streptosporangiales</taxon>
        <taxon>Streptosporangiaceae</taxon>
        <taxon>Acrocarpospora</taxon>
    </lineage>
</organism>
<dbReference type="CDD" id="cd06661">
    <property type="entry name" value="GGCT_like"/>
    <property type="match status" value="1"/>
</dbReference>
<accession>A0A5M3XGE8</accession>
<proteinExistence type="predicted"/>
<dbReference type="SUPFAM" id="SSF110857">
    <property type="entry name" value="Gamma-glutamyl cyclotransferase-like"/>
    <property type="match status" value="1"/>
</dbReference>
<protein>
    <recommendedName>
        <fullName evidence="1">Gamma-glutamylcyclotransferase AIG2-like domain-containing protein</fullName>
    </recommendedName>
</protein>
<name>A0A5M3XGE8_9ACTN</name>
<dbReference type="Gene3D" id="3.10.490.10">
    <property type="entry name" value="Gamma-glutamyl cyclotransferase-like"/>
    <property type="match status" value="1"/>
</dbReference>
<dbReference type="Pfam" id="PF06094">
    <property type="entry name" value="GGACT"/>
    <property type="match status" value="1"/>
</dbReference>
<dbReference type="AlphaFoldDB" id="A0A5M3XGE8"/>
<dbReference type="EMBL" id="BLAF01000004">
    <property type="protein sequence ID" value="GES17188.1"/>
    <property type="molecule type" value="Genomic_DNA"/>
</dbReference>
<sequence length="109" mass="11695">MANFGRRLDGQPDVLPGYELTMVEIIDPEVVTVSGAAVHPIVRPTGNPDDGVEGTVFSISAAELAAADDYEVDDYTRVQVILRSGLDAWVYIQADPLREPRSPDSGLPG</sequence>
<evidence type="ECO:0000313" key="3">
    <source>
        <dbReference type="Proteomes" id="UP000377595"/>
    </source>
</evidence>
<dbReference type="InterPro" id="IPR009288">
    <property type="entry name" value="AIG2-like_dom"/>
</dbReference>
<evidence type="ECO:0000259" key="1">
    <source>
        <dbReference type="Pfam" id="PF06094"/>
    </source>
</evidence>
<dbReference type="InterPro" id="IPR036568">
    <property type="entry name" value="GGCT-like_sf"/>
</dbReference>
<feature type="domain" description="Gamma-glutamylcyclotransferase AIG2-like" evidence="1">
    <location>
        <begin position="13"/>
        <end position="97"/>
    </location>
</feature>